<protein>
    <recommendedName>
        <fullName evidence="1">SnoaL-like domain-containing protein</fullName>
    </recommendedName>
</protein>
<sequence>MSSLASKQLANAHAYLKYLRTDSLDWDAFADLLAPDFEQKYLPASMAPPAGKFTRTKEENVEFLKTAWETWANFQLLPPIEVIQGTDVVVIHIQSDGTPKDDSRKQYNNEYILIFRFAGEKIASLGEFVDSKYTAEYFGH</sequence>
<dbReference type="SUPFAM" id="SSF54427">
    <property type="entry name" value="NTF2-like"/>
    <property type="match status" value="1"/>
</dbReference>
<reference evidence="2" key="1">
    <citation type="submission" date="2023-03" db="EMBL/GenBank/DDBJ databases">
        <title>Massive genome expansion in bonnet fungi (Mycena s.s.) driven by repeated elements and novel gene families across ecological guilds.</title>
        <authorList>
            <consortium name="Lawrence Berkeley National Laboratory"/>
            <person name="Harder C.B."/>
            <person name="Miyauchi S."/>
            <person name="Viragh M."/>
            <person name="Kuo A."/>
            <person name="Thoen E."/>
            <person name="Andreopoulos B."/>
            <person name="Lu D."/>
            <person name="Skrede I."/>
            <person name="Drula E."/>
            <person name="Henrissat B."/>
            <person name="Morin E."/>
            <person name="Kohler A."/>
            <person name="Barry K."/>
            <person name="LaButti K."/>
            <person name="Morin E."/>
            <person name="Salamov A."/>
            <person name="Lipzen A."/>
            <person name="Mereny Z."/>
            <person name="Hegedus B."/>
            <person name="Baldrian P."/>
            <person name="Stursova M."/>
            <person name="Weitz H."/>
            <person name="Taylor A."/>
            <person name="Grigoriev I.V."/>
            <person name="Nagy L.G."/>
            <person name="Martin F."/>
            <person name="Kauserud H."/>
        </authorList>
    </citation>
    <scope>NUCLEOTIDE SEQUENCE</scope>
    <source>
        <strain evidence="2">9284</strain>
    </source>
</reference>
<name>A0AAD7C8L7_9AGAR</name>
<dbReference type="Gene3D" id="3.10.450.50">
    <property type="match status" value="1"/>
</dbReference>
<dbReference type="EMBL" id="JARKIF010000004">
    <property type="protein sequence ID" value="KAJ7641903.1"/>
    <property type="molecule type" value="Genomic_DNA"/>
</dbReference>
<accession>A0AAD7C8L7</accession>
<comment type="caution">
    <text evidence="2">The sequence shown here is derived from an EMBL/GenBank/DDBJ whole genome shotgun (WGS) entry which is preliminary data.</text>
</comment>
<evidence type="ECO:0000259" key="1">
    <source>
        <dbReference type="Pfam" id="PF12680"/>
    </source>
</evidence>
<keyword evidence="3" id="KW-1185">Reference proteome</keyword>
<evidence type="ECO:0000313" key="2">
    <source>
        <dbReference type="EMBL" id="KAJ7641903.1"/>
    </source>
</evidence>
<proteinExistence type="predicted"/>
<dbReference type="Proteomes" id="UP001221142">
    <property type="component" value="Unassembled WGS sequence"/>
</dbReference>
<dbReference type="InterPro" id="IPR037401">
    <property type="entry name" value="SnoaL-like"/>
</dbReference>
<organism evidence="2 3">
    <name type="scientific">Roridomyces roridus</name>
    <dbReference type="NCBI Taxonomy" id="1738132"/>
    <lineage>
        <taxon>Eukaryota</taxon>
        <taxon>Fungi</taxon>
        <taxon>Dikarya</taxon>
        <taxon>Basidiomycota</taxon>
        <taxon>Agaricomycotina</taxon>
        <taxon>Agaricomycetes</taxon>
        <taxon>Agaricomycetidae</taxon>
        <taxon>Agaricales</taxon>
        <taxon>Marasmiineae</taxon>
        <taxon>Mycenaceae</taxon>
        <taxon>Roridomyces</taxon>
    </lineage>
</organism>
<dbReference type="Pfam" id="PF12680">
    <property type="entry name" value="SnoaL_2"/>
    <property type="match status" value="1"/>
</dbReference>
<dbReference type="InterPro" id="IPR032710">
    <property type="entry name" value="NTF2-like_dom_sf"/>
</dbReference>
<feature type="domain" description="SnoaL-like" evidence="1">
    <location>
        <begin position="23"/>
        <end position="124"/>
    </location>
</feature>
<evidence type="ECO:0000313" key="3">
    <source>
        <dbReference type="Proteomes" id="UP001221142"/>
    </source>
</evidence>
<dbReference type="AlphaFoldDB" id="A0AAD7C8L7"/>
<gene>
    <name evidence="2" type="ORF">FB45DRAFT_1054292</name>
</gene>